<feature type="region of interest" description="Disordered" evidence="1">
    <location>
        <begin position="179"/>
        <end position="199"/>
    </location>
</feature>
<gene>
    <name evidence="2" type="ORF">CYCCA115_LOCUS269</name>
</gene>
<proteinExistence type="predicted"/>
<feature type="region of interest" description="Disordered" evidence="1">
    <location>
        <begin position="1"/>
        <end position="20"/>
    </location>
</feature>
<dbReference type="Proteomes" id="UP001295423">
    <property type="component" value="Unassembled WGS sequence"/>
</dbReference>
<comment type="caution">
    <text evidence="2">The sequence shown here is derived from an EMBL/GenBank/DDBJ whole genome shotgun (WGS) entry which is preliminary data.</text>
</comment>
<sequence>MPFNIISPSSPHQSSVMMEKMEKKRRVSFPESQDELAAIRLISMAEELMWMDEEEFQAVRAQAHRISNQNRDKGFSKLLCPNEKPDVAQVKLDLWAKMENEKNLRGLERYVNSEHRDFRDAIVRQAVDAVLQAQQQAKENGEQVDFTDLLAPISRQYSTTCAEFAQMIAKADAKAVHQRSRCRSISPKMSRSQRPRVTE</sequence>
<evidence type="ECO:0000256" key="1">
    <source>
        <dbReference type="SAM" id="MobiDB-lite"/>
    </source>
</evidence>
<reference evidence="2" key="1">
    <citation type="submission" date="2023-08" db="EMBL/GenBank/DDBJ databases">
        <authorList>
            <person name="Audoor S."/>
            <person name="Bilcke G."/>
        </authorList>
    </citation>
    <scope>NUCLEOTIDE SEQUENCE</scope>
</reference>
<organism evidence="2 3">
    <name type="scientific">Cylindrotheca closterium</name>
    <dbReference type="NCBI Taxonomy" id="2856"/>
    <lineage>
        <taxon>Eukaryota</taxon>
        <taxon>Sar</taxon>
        <taxon>Stramenopiles</taxon>
        <taxon>Ochrophyta</taxon>
        <taxon>Bacillariophyta</taxon>
        <taxon>Bacillariophyceae</taxon>
        <taxon>Bacillariophycidae</taxon>
        <taxon>Bacillariales</taxon>
        <taxon>Bacillariaceae</taxon>
        <taxon>Cylindrotheca</taxon>
    </lineage>
</organism>
<name>A0AAD2FF14_9STRA</name>
<protein>
    <submittedName>
        <fullName evidence="2">Uncharacterized protein</fullName>
    </submittedName>
</protein>
<keyword evidence="3" id="KW-1185">Reference proteome</keyword>
<dbReference type="EMBL" id="CAKOGP040000001">
    <property type="protein sequence ID" value="CAJ1899111.1"/>
    <property type="molecule type" value="Genomic_DNA"/>
</dbReference>
<dbReference type="AlphaFoldDB" id="A0AAD2FF14"/>
<evidence type="ECO:0000313" key="3">
    <source>
        <dbReference type="Proteomes" id="UP001295423"/>
    </source>
</evidence>
<accession>A0AAD2FF14</accession>
<evidence type="ECO:0000313" key="2">
    <source>
        <dbReference type="EMBL" id="CAJ1899111.1"/>
    </source>
</evidence>
<feature type="compositionally biased region" description="Polar residues" evidence="1">
    <location>
        <begin position="1"/>
        <end position="16"/>
    </location>
</feature>